<comment type="caution">
    <text evidence="7">The sequence shown here is derived from an EMBL/GenBank/DDBJ whole genome shotgun (WGS) entry which is preliminary data.</text>
</comment>
<reference evidence="7" key="2">
    <citation type="journal article" date="2023" name="Science">
        <title>Genomic signatures of disease resistance in endangered staghorn corals.</title>
        <authorList>
            <person name="Vollmer S.V."/>
            <person name="Selwyn J.D."/>
            <person name="Despard B.A."/>
            <person name="Roesel C.L."/>
        </authorList>
    </citation>
    <scope>NUCLEOTIDE SEQUENCE</scope>
    <source>
        <strain evidence="7">K2</strain>
    </source>
</reference>
<evidence type="ECO:0000256" key="6">
    <source>
        <dbReference type="SAM" id="Phobius"/>
    </source>
</evidence>
<evidence type="ECO:0000256" key="2">
    <source>
        <dbReference type="ARBA" id="ARBA00013262"/>
    </source>
</evidence>
<dbReference type="EMBL" id="JARQWQ010000006">
    <property type="protein sequence ID" value="KAK2571287.1"/>
    <property type="molecule type" value="Genomic_DNA"/>
</dbReference>
<evidence type="ECO:0000313" key="7">
    <source>
        <dbReference type="EMBL" id="KAK2571287.1"/>
    </source>
</evidence>
<protein>
    <recommendedName>
        <fullName evidence="2 5">Protein-tyrosine sulfotransferase</fullName>
        <ecNumber evidence="2 5">2.8.2.20</ecNumber>
    </recommendedName>
</protein>
<keyword evidence="6" id="KW-0812">Transmembrane</keyword>
<dbReference type="Pfam" id="PF13469">
    <property type="entry name" value="Sulfotransfer_3"/>
    <property type="match status" value="1"/>
</dbReference>
<dbReference type="EC" id="2.8.2.20" evidence="2 5"/>
<keyword evidence="6" id="KW-1133">Transmembrane helix</keyword>
<keyword evidence="6" id="KW-0472">Membrane</keyword>
<feature type="transmembrane region" description="Helical" evidence="6">
    <location>
        <begin position="7"/>
        <end position="26"/>
    </location>
</feature>
<dbReference type="PANTHER" id="PTHR12788">
    <property type="entry name" value="PROTEIN-TYROSINE SULFOTRANSFERASE 2"/>
    <property type="match status" value="1"/>
</dbReference>
<dbReference type="InterPro" id="IPR027417">
    <property type="entry name" value="P-loop_NTPase"/>
</dbReference>
<reference evidence="7" key="1">
    <citation type="journal article" date="2023" name="G3 (Bethesda)">
        <title>Whole genome assembly and annotation of the endangered Caribbean coral Acropora cervicornis.</title>
        <authorList>
            <person name="Selwyn J.D."/>
            <person name="Vollmer S.V."/>
        </authorList>
    </citation>
    <scope>NUCLEOTIDE SEQUENCE</scope>
    <source>
        <strain evidence="7">K2</strain>
    </source>
</reference>
<evidence type="ECO:0000313" key="8">
    <source>
        <dbReference type="Proteomes" id="UP001249851"/>
    </source>
</evidence>
<evidence type="ECO:0000256" key="1">
    <source>
        <dbReference type="ARBA" id="ARBA00009988"/>
    </source>
</evidence>
<evidence type="ECO:0000256" key="5">
    <source>
        <dbReference type="RuleBase" id="RU365018"/>
    </source>
</evidence>
<gene>
    <name evidence="7" type="ORF">P5673_003867</name>
</gene>
<evidence type="ECO:0000256" key="3">
    <source>
        <dbReference type="ARBA" id="ARBA00022679"/>
    </source>
</evidence>
<comment type="function">
    <text evidence="5">Catalyzes the O-sulfation of tyrosine residues within acidic motifs of polypeptides, using 3'-phosphoadenylyl sulfate (PAPS) as cosubstrate.</text>
</comment>
<dbReference type="PANTHER" id="PTHR12788:SF8">
    <property type="entry name" value="PROTEIN-TYROSINE SULFOTRANSFERASE"/>
    <property type="match status" value="1"/>
</dbReference>
<comment type="catalytic activity">
    <reaction evidence="4 5">
        <text>L-tyrosyl-[protein] + 3'-phosphoadenylyl sulfate = O-sulfo-L-tyrosine-[protein] + adenosine 3',5'-bisphosphate + H(+)</text>
        <dbReference type="Rhea" id="RHEA:16801"/>
        <dbReference type="Rhea" id="RHEA-COMP:10136"/>
        <dbReference type="Rhea" id="RHEA-COMP:11688"/>
        <dbReference type="ChEBI" id="CHEBI:15378"/>
        <dbReference type="ChEBI" id="CHEBI:46858"/>
        <dbReference type="ChEBI" id="CHEBI:58339"/>
        <dbReference type="ChEBI" id="CHEBI:58343"/>
        <dbReference type="ChEBI" id="CHEBI:65286"/>
        <dbReference type="EC" id="2.8.2.20"/>
    </reaction>
</comment>
<comment type="similarity">
    <text evidence="1 5">Belongs to the protein sulfotransferase family.</text>
</comment>
<sequence length="361" mass="41529">MRIFAKILPLLVGVFLIALLSLNFVFKVRKGLTEIAVFSDSQRFVLRPPAIEASMENDEERDSLSIAKKMFRLYDEVETFVLFIGYPRSQHSLIGAILDAHPEVVIPHEYDLLKNLYRFESRRAANKNIQKYMLFNELRQTSETQALFGIRANRNNSLLGQREYTYNVPGQWQGGFDKKIKVIGDKKGGTTSMLLANPKNMESLEKIGQIVQIPMKFIHVTRNPFDNIATIMLRRKSSREKVRADGAEKVNETNALNSSINFYFRMAFANQRIKERYGDAVLDIPGHEMVLRPAETLHKLCDHLRVTCSDDFIKKCSSILYGSPSVTRNLVVWTKEQKARVTKMMETVSVLKDYSFDKYPE</sequence>
<dbReference type="GO" id="GO:0008476">
    <property type="term" value="F:protein-tyrosine sulfotransferase activity"/>
    <property type="evidence" value="ECO:0007669"/>
    <property type="project" value="UniProtKB-EC"/>
</dbReference>
<keyword evidence="8" id="KW-1185">Reference proteome</keyword>
<dbReference type="Proteomes" id="UP001249851">
    <property type="component" value="Unassembled WGS sequence"/>
</dbReference>
<dbReference type="InterPro" id="IPR026634">
    <property type="entry name" value="TPST-like"/>
</dbReference>
<keyword evidence="3 5" id="KW-0808">Transferase</keyword>
<organism evidence="7 8">
    <name type="scientific">Acropora cervicornis</name>
    <name type="common">Staghorn coral</name>
    <dbReference type="NCBI Taxonomy" id="6130"/>
    <lineage>
        <taxon>Eukaryota</taxon>
        <taxon>Metazoa</taxon>
        <taxon>Cnidaria</taxon>
        <taxon>Anthozoa</taxon>
        <taxon>Hexacorallia</taxon>
        <taxon>Scleractinia</taxon>
        <taxon>Astrocoeniina</taxon>
        <taxon>Acroporidae</taxon>
        <taxon>Acropora</taxon>
    </lineage>
</organism>
<name>A0AAD9R1H1_ACRCE</name>
<dbReference type="Gene3D" id="3.40.50.300">
    <property type="entry name" value="P-loop containing nucleotide triphosphate hydrolases"/>
    <property type="match status" value="1"/>
</dbReference>
<accession>A0AAD9R1H1</accession>
<dbReference type="SUPFAM" id="SSF52540">
    <property type="entry name" value="P-loop containing nucleoside triphosphate hydrolases"/>
    <property type="match status" value="1"/>
</dbReference>
<evidence type="ECO:0000256" key="4">
    <source>
        <dbReference type="ARBA" id="ARBA00048460"/>
    </source>
</evidence>
<dbReference type="AlphaFoldDB" id="A0AAD9R1H1"/>
<dbReference type="GO" id="GO:0005794">
    <property type="term" value="C:Golgi apparatus"/>
    <property type="evidence" value="ECO:0007669"/>
    <property type="project" value="TreeGrafter"/>
</dbReference>
<proteinExistence type="inferred from homology"/>